<feature type="compositionally biased region" description="Basic and acidic residues" evidence="1">
    <location>
        <begin position="1643"/>
        <end position="1653"/>
    </location>
</feature>
<protein>
    <recommendedName>
        <fullName evidence="4">Shortage in chiasmata 1</fullName>
    </recommendedName>
</protein>
<dbReference type="OrthoDB" id="2018152at2759"/>
<feature type="region of interest" description="Disordered" evidence="1">
    <location>
        <begin position="1627"/>
        <end position="1653"/>
    </location>
</feature>
<sequence>MRTRFLAADYVAPSPSPSAAAASDRALALASLPFPSLPVPTLPPEPHLPDPPPFPADFLPVASVGGDDLDSLPTASALSEFLASVIPHPLPVPDISAADEGLDDYLYDRGVYGKGYSSTDPVAFKISKGLDEMSREKGEKEEGSSLETSALKKRRELLKELRFEVVEVDLLPVLQRKIASFDDEEPDGGAIFSFGVPDVKIHLDFIDIDTEKTIEYPAEVAESIYRVEKIPVKHDDDEDCPYARDGYCLEIAGLEHGLIVPQLEISRNSWELDECPAKPVISDIFHSIAENLNDGAQVHLPSFDSTEFLRSRDMDMLAFVCEDAPHVEYQVDKPITAKDVAEMDLVRINDNILLEKKSAFYPLKPDGTCSDLPCFRLFEEVEIIDFPSDDAFKMLVQSEKAEMNTSDEIFKDDFDQARRFYESVVSSELALVDDTFKSLPTPILNDDKAVRSMLPPIEEVLCSLKPLPLSAADGIYLDWHLLLEGPCSRESCSTHASMLEEVKPCTLSSELQISCQQTPAFGIDFLEDFQRSAKLQHEDKQNEIYVPEPISHDPSAKLEAAQKYKKESDVTGRSHMERPSEKASSLLESMPQSNELNYYLNGKNGTNKLWNNENVFTSDIPPSKQQAVPFSTRAKVDKLIEIHPVRLSDLIRGLIKDIHVNYTSALQESTYFRHSFSDGQGLNISKQKLLELITGEGSEDLYKHCKNEDKMDLIVLYALMQVAYYLCFFGLHAAYLYIGNLTVSFESIPEGLRNIQCCIGEALLKAEKQLFESHPSLSDIETIIRSNTQIGQKILIVSDRAFWLPLGRKLTAMKMTSVEVGTATYSDPVIKANSKAWMLEELWKSDCILLDNKNIPASFPFSEFCMILEYGGPNKSSTLLALAPKLDDLPPLHFLYVTLNGEDFPVALVEDNHTDKDLKSTLDDVVHTLQKDLQEKMNKMRIFDSLNYIPTTNQQEHLQEKLSIHLAADPSEKIPVDGQLQNQGILDEKNIVDSHSFVPPAEQLNTLNQITFADSQKFVPAVGKSSSTSSVSANVLKNPQDNQSASASDFPLSVKIDSTKLGRLSAPEVVIVVNTGNHGKHMLFSRRSSYQQILALEKEGMQVVERDVDLPVDLILSPSVCLLWYDTRIFGSSELTISADTSTITNFIQDISANILMSISFCFSGCIMVFEVENHLLPSVMEASDSLYASAAGLDMNLQLFFSPMPKSTDQIILNCARNVVRKNQAPPDIPESESLAESFLTAFPSIIPLSAHMILSSGSLVDFLGWSHEQRTQAVEKYCLPPQNIYLFSALCKFGELGESRSVMTECSSVDSDISSALLQSTRKKKKRVVDFSVAINDPACPNPRDQLCGDYEHDKVFSPSMLRKFSHIEDTVPELPEVFIVDQNLNMGRKGVSYKPRKHDVDTVARNQMIDDDFITELSPNFRTYNERTSSMVDTYNFSGQPELGAKQTIRSSFPSSRPSFCRASSHPTFPSAMEINNDPCDWDVSCGANKKWAGHLHGDFATSSHRNNLASRYQEPRQETMQSPANSLSFLKQNFGDYGASQSSGWEMDYLRQMNENRIARQERSRCNASSAMSNSRMRDSSHGILSAPPIESFIYQRSTDAPLRDQNPSNTESFRYRRNINTPVRNQSPTIGAHRHGKGRAETKAQSHSIRMDFKAQPSTNHEKTIVPSIEPTWTPLDKRARQKLSFATYGKEKQSKLVWRHQNSPGVGCGFRKRYREEGT</sequence>
<proteinExistence type="predicted"/>
<dbReference type="GO" id="GO:0000712">
    <property type="term" value="P:resolution of meiotic recombination intermediates"/>
    <property type="evidence" value="ECO:0007669"/>
    <property type="project" value="TreeGrafter"/>
</dbReference>
<evidence type="ECO:0008006" key="4">
    <source>
        <dbReference type="Google" id="ProtNLM"/>
    </source>
</evidence>
<feature type="region of interest" description="Disordered" evidence="1">
    <location>
        <begin position="1029"/>
        <end position="1048"/>
    </location>
</feature>
<feature type="compositionally biased region" description="Basic and acidic residues" evidence="1">
    <location>
        <begin position="565"/>
        <end position="581"/>
    </location>
</feature>
<accession>A0A8T0XJT8</accession>
<dbReference type="PANTHER" id="PTHR35764:SF1">
    <property type="entry name" value="PROTEIN SHORTAGE IN CHIASMATA 1"/>
    <property type="match status" value="1"/>
</dbReference>
<feature type="compositionally biased region" description="Polar residues" evidence="1">
    <location>
        <begin position="1570"/>
        <end position="1579"/>
    </location>
</feature>
<gene>
    <name evidence="2" type="ORF">PVAP13_1KG411100</name>
</gene>
<feature type="compositionally biased region" description="Polar residues" evidence="1">
    <location>
        <begin position="1033"/>
        <end position="1047"/>
    </location>
</feature>
<name>A0A8T0XJT8_PANVG</name>
<comment type="caution">
    <text evidence="2">The sequence shown here is derived from an EMBL/GenBank/DDBJ whole genome shotgun (WGS) entry which is preliminary data.</text>
</comment>
<keyword evidence="3" id="KW-1185">Reference proteome</keyword>
<dbReference type="EMBL" id="CM029037">
    <property type="protein sequence ID" value="KAG2660180.1"/>
    <property type="molecule type" value="Genomic_DNA"/>
</dbReference>
<organism evidence="2 3">
    <name type="scientific">Panicum virgatum</name>
    <name type="common">Blackwell switchgrass</name>
    <dbReference type="NCBI Taxonomy" id="38727"/>
    <lineage>
        <taxon>Eukaryota</taxon>
        <taxon>Viridiplantae</taxon>
        <taxon>Streptophyta</taxon>
        <taxon>Embryophyta</taxon>
        <taxon>Tracheophyta</taxon>
        <taxon>Spermatophyta</taxon>
        <taxon>Magnoliopsida</taxon>
        <taxon>Liliopsida</taxon>
        <taxon>Poales</taxon>
        <taxon>Poaceae</taxon>
        <taxon>PACMAD clade</taxon>
        <taxon>Panicoideae</taxon>
        <taxon>Panicodae</taxon>
        <taxon>Paniceae</taxon>
        <taxon>Panicinae</taxon>
        <taxon>Panicum</taxon>
        <taxon>Panicum sect. Hiantes</taxon>
    </lineage>
</organism>
<dbReference type="Proteomes" id="UP000823388">
    <property type="component" value="Chromosome 1K"/>
</dbReference>
<reference evidence="2" key="1">
    <citation type="submission" date="2020-05" db="EMBL/GenBank/DDBJ databases">
        <title>WGS assembly of Panicum virgatum.</title>
        <authorList>
            <person name="Lovell J.T."/>
            <person name="Jenkins J."/>
            <person name="Shu S."/>
            <person name="Juenger T.E."/>
            <person name="Schmutz J."/>
        </authorList>
    </citation>
    <scope>NUCLEOTIDE SEQUENCE</scope>
    <source>
        <strain evidence="2">AP13</strain>
    </source>
</reference>
<feature type="region of interest" description="Disordered" evidence="1">
    <location>
        <begin position="565"/>
        <end position="588"/>
    </location>
</feature>
<evidence type="ECO:0000256" key="1">
    <source>
        <dbReference type="SAM" id="MobiDB-lite"/>
    </source>
</evidence>
<dbReference type="InterPro" id="IPR038824">
    <property type="entry name" value="SHOC1-like"/>
</dbReference>
<evidence type="ECO:0000313" key="3">
    <source>
        <dbReference type="Proteomes" id="UP000823388"/>
    </source>
</evidence>
<feature type="region of interest" description="Disordered" evidence="1">
    <location>
        <begin position="1564"/>
        <end position="1588"/>
    </location>
</feature>
<dbReference type="PANTHER" id="PTHR35764">
    <property type="entry name" value="PROTEIN SHORTAGE IN CHIASMATA 1"/>
    <property type="match status" value="1"/>
</dbReference>
<evidence type="ECO:0000313" key="2">
    <source>
        <dbReference type="EMBL" id="KAG2660180.1"/>
    </source>
</evidence>